<dbReference type="InterPro" id="IPR008271">
    <property type="entry name" value="Ser/Thr_kinase_AS"/>
</dbReference>
<organism evidence="14 15">
    <name type="scientific">Caerostris darwini</name>
    <dbReference type="NCBI Taxonomy" id="1538125"/>
    <lineage>
        <taxon>Eukaryota</taxon>
        <taxon>Metazoa</taxon>
        <taxon>Ecdysozoa</taxon>
        <taxon>Arthropoda</taxon>
        <taxon>Chelicerata</taxon>
        <taxon>Arachnida</taxon>
        <taxon>Araneae</taxon>
        <taxon>Araneomorphae</taxon>
        <taxon>Entelegynae</taxon>
        <taxon>Araneoidea</taxon>
        <taxon>Araneidae</taxon>
        <taxon>Caerostris</taxon>
    </lineage>
</organism>
<evidence type="ECO:0000259" key="13">
    <source>
        <dbReference type="PROSITE" id="PS50011"/>
    </source>
</evidence>
<reference evidence="14 15" key="1">
    <citation type="submission" date="2021-06" db="EMBL/GenBank/DDBJ databases">
        <title>Caerostris darwini draft genome.</title>
        <authorList>
            <person name="Kono N."/>
            <person name="Arakawa K."/>
        </authorList>
    </citation>
    <scope>NUCLEOTIDE SEQUENCE [LARGE SCALE GENOMIC DNA]</scope>
</reference>
<dbReference type="PROSITE" id="PS50011">
    <property type="entry name" value="PROTEIN_KINASE_DOM"/>
    <property type="match status" value="1"/>
</dbReference>
<dbReference type="EC" id="2.7.11.1" evidence="2"/>
<evidence type="ECO:0000313" key="14">
    <source>
        <dbReference type="EMBL" id="GIX77747.1"/>
    </source>
</evidence>
<dbReference type="GO" id="GO:0035556">
    <property type="term" value="P:intracellular signal transduction"/>
    <property type="evidence" value="ECO:0007669"/>
    <property type="project" value="TreeGrafter"/>
</dbReference>
<dbReference type="FunFam" id="1.10.510.10:FF:000405">
    <property type="entry name" value="Mitogen-activated protein kinase"/>
    <property type="match status" value="1"/>
</dbReference>
<evidence type="ECO:0000256" key="8">
    <source>
        <dbReference type="ARBA" id="ARBA00047899"/>
    </source>
</evidence>
<feature type="compositionally biased region" description="Polar residues" evidence="12">
    <location>
        <begin position="18"/>
        <end position="37"/>
    </location>
</feature>
<evidence type="ECO:0000256" key="11">
    <source>
        <dbReference type="RuleBase" id="RU000304"/>
    </source>
</evidence>
<evidence type="ECO:0000256" key="9">
    <source>
        <dbReference type="ARBA" id="ARBA00048679"/>
    </source>
</evidence>
<dbReference type="InterPro" id="IPR000719">
    <property type="entry name" value="Prot_kinase_dom"/>
</dbReference>
<dbReference type="PANTHER" id="PTHR24356">
    <property type="entry name" value="SERINE/THREONINE-PROTEIN KINASE"/>
    <property type="match status" value="1"/>
</dbReference>
<evidence type="ECO:0000256" key="2">
    <source>
        <dbReference type="ARBA" id="ARBA00012513"/>
    </source>
</evidence>
<feature type="region of interest" description="Disordered" evidence="12">
    <location>
        <begin position="203"/>
        <end position="243"/>
    </location>
</feature>
<dbReference type="AlphaFoldDB" id="A0AAV4MYX3"/>
<keyword evidence="5 10" id="KW-0547">Nucleotide-binding</keyword>
<evidence type="ECO:0000256" key="4">
    <source>
        <dbReference type="ARBA" id="ARBA00022679"/>
    </source>
</evidence>
<comment type="catalytic activity">
    <reaction evidence="8">
        <text>L-threonyl-[protein] + ATP = O-phospho-L-threonyl-[protein] + ADP + H(+)</text>
        <dbReference type="Rhea" id="RHEA:46608"/>
        <dbReference type="Rhea" id="RHEA-COMP:11060"/>
        <dbReference type="Rhea" id="RHEA-COMP:11605"/>
        <dbReference type="ChEBI" id="CHEBI:15378"/>
        <dbReference type="ChEBI" id="CHEBI:30013"/>
        <dbReference type="ChEBI" id="CHEBI:30616"/>
        <dbReference type="ChEBI" id="CHEBI:61977"/>
        <dbReference type="ChEBI" id="CHEBI:456216"/>
        <dbReference type="EC" id="2.7.11.1"/>
    </reaction>
</comment>
<evidence type="ECO:0000256" key="6">
    <source>
        <dbReference type="ARBA" id="ARBA00022777"/>
    </source>
</evidence>
<comment type="catalytic activity">
    <reaction evidence="9">
        <text>L-seryl-[protein] + ATP = O-phospho-L-seryl-[protein] + ADP + H(+)</text>
        <dbReference type="Rhea" id="RHEA:17989"/>
        <dbReference type="Rhea" id="RHEA-COMP:9863"/>
        <dbReference type="Rhea" id="RHEA-COMP:11604"/>
        <dbReference type="ChEBI" id="CHEBI:15378"/>
        <dbReference type="ChEBI" id="CHEBI:29999"/>
        <dbReference type="ChEBI" id="CHEBI:30616"/>
        <dbReference type="ChEBI" id="CHEBI:83421"/>
        <dbReference type="ChEBI" id="CHEBI:456216"/>
        <dbReference type="EC" id="2.7.11.1"/>
    </reaction>
</comment>
<feature type="binding site" evidence="10">
    <location>
        <position position="76"/>
    </location>
    <ligand>
        <name>ATP</name>
        <dbReference type="ChEBI" id="CHEBI:30616"/>
    </ligand>
</feature>
<dbReference type="SUPFAM" id="SSF56112">
    <property type="entry name" value="Protein kinase-like (PK-like)"/>
    <property type="match status" value="1"/>
</dbReference>
<accession>A0AAV4MYX3</accession>
<name>A0AAV4MYX3_9ARAC</name>
<keyword evidence="3 11" id="KW-0723">Serine/threonine-protein kinase</keyword>
<dbReference type="FunFam" id="3.30.200.20:FF:000191">
    <property type="entry name" value="3-phosphoinositide-dependent protein kinase 2-like"/>
    <property type="match status" value="1"/>
</dbReference>
<evidence type="ECO:0000256" key="12">
    <source>
        <dbReference type="SAM" id="MobiDB-lite"/>
    </source>
</evidence>
<keyword evidence="15" id="KW-1185">Reference proteome</keyword>
<dbReference type="PROSITE" id="PS00107">
    <property type="entry name" value="PROTEIN_KINASE_ATP"/>
    <property type="match status" value="1"/>
</dbReference>
<gene>
    <name evidence="14" type="primary">PDPK1</name>
    <name evidence="14" type="ORF">CDAR_303461</name>
</gene>
<dbReference type="Proteomes" id="UP001054837">
    <property type="component" value="Unassembled WGS sequence"/>
</dbReference>
<evidence type="ECO:0000256" key="7">
    <source>
        <dbReference type="ARBA" id="ARBA00022840"/>
    </source>
</evidence>
<feature type="domain" description="Protein kinase" evidence="13">
    <location>
        <begin position="47"/>
        <end position="243"/>
    </location>
</feature>
<evidence type="ECO:0000313" key="15">
    <source>
        <dbReference type="Proteomes" id="UP001054837"/>
    </source>
</evidence>
<dbReference type="GO" id="GO:0005524">
    <property type="term" value="F:ATP binding"/>
    <property type="evidence" value="ECO:0007669"/>
    <property type="project" value="UniProtKB-UniRule"/>
</dbReference>
<dbReference type="InterPro" id="IPR017441">
    <property type="entry name" value="Protein_kinase_ATP_BS"/>
</dbReference>
<keyword evidence="4" id="KW-0808">Transferase</keyword>
<dbReference type="InterPro" id="IPR011009">
    <property type="entry name" value="Kinase-like_dom_sf"/>
</dbReference>
<dbReference type="PANTHER" id="PTHR24356:SF163">
    <property type="entry name" value="3-PHOSPHOINOSITIDE-DEPENDENT PROTEIN KINASE 1-RELATED"/>
    <property type="match status" value="1"/>
</dbReference>
<dbReference type="Pfam" id="PF00069">
    <property type="entry name" value="Pkinase"/>
    <property type="match status" value="1"/>
</dbReference>
<sequence>MSTGEVSLGCHIQDINESEGNGTTNTLPDPNTSNSVKPPSKKSAKDFRFGKVIGDGSFSTVYLAKDVHSNKEYAIKVCQKKHILRERKQKAIMREKQIMNILNNHPSPFFIKLYCTFQDSDRLYFVMSYAKHGELLPYIVRVGSFDEECTRFYAAELILAIEHLHKLFIIHRDLKPENILLDEHMHIKITDFGSAKVINAKNDSVTSDENESSSNETSRKGSFVGTAQYVSPEMLAEKTASPR</sequence>
<keyword evidence="7 10" id="KW-0067">ATP-binding</keyword>
<evidence type="ECO:0000256" key="1">
    <source>
        <dbReference type="ARBA" id="ARBA00010006"/>
    </source>
</evidence>
<dbReference type="InterPro" id="IPR050236">
    <property type="entry name" value="Ser_Thr_kinase_AGC"/>
</dbReference>
<dbReference type="PROSITE" id="PS00108">
    <property type="entry name" value="PROTEIN_KINASE_ST"/>
    <property type="match status" value="1"/>
</dbReference>
<evidence type="ECO:0000256" key="10">
    <source>
        <dbReference type="PROSITE-ProRule" id="PRU10141"/>
    </source>
</evidence>
<evidence type="ECO:0000256" key="3">
    <source>
        <dbReference type="ARBA" id="ARBA00022527"/>
    </source>
</evidence>
<evidence type="ECO:0000256" key="5">
    <source>
        <dbReference type="ARBA" id="ARBA00022741"/>
    </source>
</evidence>
<protein>
    <recommendedName>
        <fullName evidence="2">non-specific serine/threonine protein kinase</fullName>
        <ecNumber evidence="2">2.7.11.1</ecNumber>
    </recommendedName>
</protein>
<dbReference type="GO" id="GO:0004674">
    <property type="term" value="F:protein serine/threonine kinase activity"/>
    <property type="evidence" value="ECO:0007669"/>
    <property type="project" value="UniProtKB-KW"/>
</dbReference>
<dbReference type="PIRSF" id="PIRSF000654">
    <property type="entry name" value="Integrin-linked_kinase"/>
    <property type="match status" value="1"/>
</dbReference>
<keyword evidence="6 14" id="KW-0418">Kinase</keyword>
<dbReference type="EMBL" id="BPLQ01001046">
    <property type="protein sequence ID" value="GIX77747.1"/>
    <property type="molecule type" value="Genomic_DNA"/>
</dbReference>
<proteinExistence type="inferred from homology"/>
<comment type="similarity">
    <text evidence="1">Belongs to the protein kinase superfamily. AGC Ser/Thr protein kinase family. PDPK1 subfamily.</text>
</comment>
<feature type="region of interest" description="Disordered" evidence="12">
    <location>
        <begin position="15"/>
        <end position="43"/>
    </location>
</feature>
<comment type="caution">
    <text evidence="14">The sequence shown here is derived from an EMBL/GenBank/DDBJ whole genome shotgun (WGS) entry which is preliminary data.</text>
</comment>
<dbReference type="Gene3D" id="1.10.510.10">
    <property type="entry name" value="Transferase(Phosphotransferase) domain 1"/>
    <property type="match status" value="1"/>
</dbReference>
<dbReference type="Gene3D" id="3.30.200.20">
    <property type="entry name" value="Phosphorylase Kinase, domain 1"/>
    <property type="match status" value="1"/>
</dbReference>
<dbReference type="SMART" id="SM00220">
    <property type="entry name" value="S_TKc"/>
    <property type="match status" value="1"/>
</dbReference>